<keyword evidence="4" id="KW-0472">Membrane</keyword>
<evidence type="ECO:0000256" key="2">
    <source>
        <dbReference type="ARBA" id="ARBA00023034"/>
    </source>
</evidence>
<keyword evidence="6" id="KW-1185">Reference proteome</keyword>
<dbReference type="PANTHER" id="PTHR12704:SF2">
    <property type="entry name" value="GOLGI PHOSPHOPROTEIN 3 HOMOLOG SAURON"/>
    <property type="match status" value="1"/>
</dbReference>
<name>A0A6G4XL12_9ACTN</name>
<dbReference type="InterPro" id="IPR008628">
    <property type="entry name" value="GPP34-like"/>
</dbReference>
<reference evidence="5 6" key="1">
    <citation type="submission" date="2020-02" db="EMBL/GenBank/DDBJ databases">
        <title>Whole-genome analyses of novel actinobacteria.</title>
        <authorList>
            <person name="Sahin N."/>
            <person name="Tokatli A."/>
        </authorList>
    </citation>
    <scope>NUCLEOTIDE SEQUENCE [LARGE SCALE GENOMIC DNA]</scope>
    <source>
        <strain evidence="5 6">YC504</strain>
    </source>
</reference>
<dbReference type="AlphaFoldDB" id="A0A6G4XL12"/>
<sequence>MTITLAEEIMLLSLDDESGSAQQKQAAAWAVAGGILLELVLAGRVSVSGKQLTVVDAAPTGEPLLDGRLEQIRAWIGDRGKRRVNDWLMKEHGKVIAPTVERLCARGVVVEEKRKALGIFPVRRYPEADATVEAELRERLGAVVLDGAEPDARTAGLVALIHGAGLHGSAFPGRRRKEVAPRMEKVADGQWAGESVRAAIRDMQAVMAAVTAATVATAVS</sequence>
<dbReference type="EMBL" id="JAAKZW010000094">
    <property type="protein sequence ID" value="NGO78259.1"/>
    <property type="molecule type" value="Genomic_DNA"/>
</dbReference>
<dbReference type="GO" id="GO:0007030">
    <property type="term" value="P:Golgi organization"/>
    <property type="evidence" value="ECO:0007669"/>
    <property type="project" value="TreeGrafter"/>
</dbReference>
<dbReference type="GO" id="GO:0005829">
    <property type="term" value="C:cytosol"/>
    <property type="evidence" value="ECO:0007669"/>
    <property type="project" value="TreeGrafter"/>
</dbReference>
<dbReference type="GO" id="GO:0012505">
    <property type="term" value="C:endomembrane system"/>
    <property type="evidence" value="ECO:0007669"/>
    <property type="project" value="UniProtKB-ARBA"/>
</dbReference>
<evidence type="ECO:0000313" key="6">
    <source>
        <dbReference type="Proteomes" id="UP000481109"/>
    </source>
</evidence>
<proteinExistence type="predicted"/>
<evidence type="ECO:0000256" key="1">
    <source>
        <dbReference type="ARBA" id="ARBA00004255"/>
    </source>
</evidence>
<evidence type="ECO:0000256" key="4">
    <source>
        <dbReference type="ARBA" id="ARBA00023136"/>
    </source>
</evidence>
<dbReference type="Pfam" id="PF05719">
    <property type="entry name" value="GPP34"/>
    <property type="match status" value="1"/>
</dbReference>
<dbReference type="GO" id="GO:0043001">
    <property type="term" value="P:Golgi to plasma membrane protein transport"/>
    <property type="evidence" value="ECO:0007669"/>
    <property type="project" value="TreeGrafter"/>
</dbReference>
<gene>
    <name evidence="5" type="ORF">G6045_21705</name>
</gene>
<accession>A0A6G4XL12</accession>
<comment type="subcellular location">
    <subcellularLocation>
        <location evidence="1">Golgi apparatus membrane</location>
        <topology evidence="1">Peripheral membrane protein</topology>
        <orientation evidence="1">Cytoplasmic side</orientation>
    </subcellularLocation>
</comment>
<protein>
    <submittedName>
        <fullName evidence="5">GPP34 family phosphoprotein</fullName>
    </submittedName>
</protein>
<evidence type="ECO:0000313" key="5">
    <source>
        <dbReference type="EMBL" id="NGO78259.1"/>
    </source>
</evidence>
<evidence type="ECO:0000256" key="3">
    <source>
        <dbReference type="ARBA" id="ARBA00023121"/>
    </source>
</evidence>
<dbReference type="Proteomes" id="UP000481109">
    <property type="component" value="Unassembled WGS sequence"/>
</dbReference>
<dbReference type="GO" id="GO:0006890">
    <property type="term" value="P:retrograde vesicle-mediated transport, Golgi to endoplasmic reticulum"/>
    <property type="evidence" value="ECO:0007669"/>
    <property type="project" value="TreeGrafter"/>
</dbReference>
<dbReference type="GO" id="GO:0070273">
    <property type="term" value="F:phosphatidylinositol-4-phosphate binding"/>
    <property type="evidence" value="ECO:0007669"/>
    <property type="project" value="InterPro"/>
</dbReference>
<dbReference type="RefSeq" id="WP_165333707.1">
    <property type="nucleotide sequence ID" value="NZ_JAAKZW010000094.1"/>
</dbReference>
<organism evidence="5 6">
    <name type="scientific">Streptomyces mesophilus</name>
    <dbReference type="NCBI Taxonomy" id="1775132"/>
    <lineage>
        <taxon>Bacteria</taxon>
        <taxon>Bacillati</taxon>
        <taxon>Actinomycetota</taxon>
        <taxon>Actinomycetes</taxon>
        <taxon>Kitasatosporales</taxon>
        <taxon>Streptomycetaceae</taxon>
        <taxon>Streptomyces</taxon>
    </lineage>
</organism>
<comment type="caution">
    <text evidence="5">The sequence shown here is derived from an EMBL/GenBank/DDBJ whole genome shotgun (WGS) entry which is preliminary data.</text>
</comment>
<keyword evidence="2" id="KW-0333">Golgi apparatus</keyword>
<keyword evidence="3" id="KW-0446">Lipid-binding</keyword>
<dbReference type="Gene3D" id="1.10.3630.10">
    <property type="entry name" value="yeast vps74-n-term truncation variant domain like"/>
    <property type="match status" value="1"/>
</dbReference>
<dbReference type="PANTHER" id="PTHR12704">
    <property type="entry name" value="TRANS-GOLGI PROTEIN GMX33"/>
    <property type="match status" value="1"/>
</dbReference>
<dbReference type="InterPro" id="IPR038261">
    <property type="entry name" value="GPP34-like_sf"/>
</dbReference>
<dbReference type="GO" id="GO:0048194">
    <property type="term" value="P:Golgi vesicle budding"/>
    <property type="evidence" value="ECO:0007669"/>
    <property type="project" value="TreeGrafter"/>
</dbReference>